<dbReference type="AlphaFoldDB" id="A0AAD1F8C5"/>
<accession>A0AAD1F8C5</accession>
<gene>
    <name evidence="1" type="ORF">PI172_2460</name>
</gene>
<evidence type="ECO:0000313" key="1">
    <source>
        <dbReference type="EMBL" id="BAR97188.1"/>
    </source>
</evidence>
<evidence type="ECO:0000313" key="2">
    <source>
        <dbReference type="Proteomes" id="UP000067008"/>
    </source>
</evidence>
<dbReference type="EMBL" id="AP014926">
    <property type="protein sequence ID" value="BAR97188.1"/>
    <property type="molecule type" value="Genomic_DNA"/>
</dbReference>
<dbReference type="Proteomes" id="UP000067008">
    <property type="component" value="Chromosome 1"/>
</dbReference>
<proteinExistence type="predicted"/>
<name>A0AAD1F8C5_PREIN</name>
<protein>
    <submittedName>
        <fullName evidence="1">Uncharacterized protein</fullName>
    </submittedName>
</protein>
<sequence>MVSVWHCESGSFATQNIRFYRAKQPLWECKSIGFRTRL</sequence>
<reference evidence="1 2" key="1">
    <citation type="submission" date="2015-07" db="EMBL/GenBank/DDBJ databases">
        <title>Complete genome sequence of Prevotella intermedia strain 17-2.</title>
        <authorList>
            <person name="Nambu T."/>
        </authorList>
    </citation>
    <scope>NUCLEOTIDE SEQUENCE [LARGE SCALE GENOMIC DNA]</scope>
    <source>
        <strain evidence="1 2">17-2</strain>
    </source>
</reference>
<organism evidence="1 2">
    <name type="scientific">Prevotella intermedia</name>
    <dbReference type="NCBI Taxonomy" id="28131"/>
    <lineage>
        <taxon>Bacteria</taxon>
        <taxon>Pseudomonadati</taxon>
        <taxon>Bacteroidota</taxon>
        <taxon>Bacteroidia</taxon>
        <taxon>Bacteroidales</taxon>
        <taxon>Prevotellaceae</taxon>
        <taxon>Prevotella</taxon>
    </lineage>
</organism>